<dbReference type="CDD" id="cd03230">
    <property type="entry name" value="ABC_DR_subfamily_A"/>
    <property type="match status" value="1"/>
</dbReference>
<feature type="domain" description="ABC transporter" evidence="4">
    <location>
        <begin position="6"/>
        <end position="236"/>
    </location>
</feature>
<protein>
    <submittedName>
        <fullName evidence="5">ABC transporter ATP-binding protein</fullName>
    </submittedName>
</protein>
<keyword evidence="2" id="KW-0547">Nucleotide-binding</keyword>
<keyword evidence="3 5" id="KW-0067">ATP-binding</keyword>
<dbReference type="InterPro" id="IPR003593">
    <property type="entry name" value="AAA+_ATPase"/>
</dbReference>
<dbReference type="PANTHER" id="PTHR42939:SF1">
    <property type="entry name" value="ABC TRANSPORTER ATP-BINDING PROTEIN ALBC-RELATED"/>
    <property type="match status" value="1"/>
</dbReference>
<dbReference type="RefSeq" id="WP_136011846.1">
    <property type="nucleotide sequence ID" value="NZ_SRYE01000001.1"/>
</dbReference>
<dbReference type="GO" id="GO:0016887">
    <property type="term" value="F:ATP hydrolysis activity"/>
    <property type="evidence" value="ECO:0007669"/>
    <property type="project" value="InterPro"/>
</dbReference>
<dbReference type="GO" id="GO:0005524">
    <property type="term" value="F:ATP binding"/>
    <property type="evidence" value="ECO:0007669"/>
    <property type="project" value="UniProtKB-KW"/>
</dbReference>
<dbReference type="Gene3D" id="3.40.50.300">
    <property type="entry name" value="P-loop containing nucleotide triphosphate hydrolases"/>
    <property type="match status" value="1"/>
</dbReference>
<proteinExistence type="predicted"/>
<evidence type="ECO:0000313" key="5">
    <source>
        <dbReference type="EMBL" id="TGY63219.1"/>
    </source>
</evidence>
<dbReference type="PANTHER" id="PTHR42939">
    <property type="entry name" value="ABC TRANSPORTER ATP-BINDING PROTEIN ALBC-RELATED"/>
    <property type="match status" value="1"/>
</dbReference>
<evidence type="ECO:0000256" key="1">
    <source>
        <dbReference type="ARBA" id="ARBA00022448"/>
    </source>
</evidence>
<dbReference type="InterPro" id="IPR051782">
    <property type="entry name" value="ABC_Transporter_VariousFunc"/>
</dbReference>
<sequence>MASPILDVRGFVKRYGTKVAAHGYSLAVEPGSILGLVGPNGAGKTTLIKAMVGVQDFDEGSIAICGHDVVKDPIAAKTHLAYVPDTPWVYGFMTGMAYLEFVCDIFGVDSARRRSVIQELAERLEMVDALADRADSYSHGMLQKLVVMGALVHDPDFLVLDEPFVGLDPVATRTLRTVLQERAAQGKAVLFSSHVLEVVERLCDSVAIIQAGQLRAFGPIDQVLGDESLEDVFMDVVETHEATAAPAAPVRPSDAPQTPFS</sequence>
<dbReference type="AlphaFoldDB" id="A0A4S2F2P0"/>
<dbReference type="SMART" id="SM00382">
    <property type="entry name" value="AAA"/>
    <property type="match status" value="1"/>
</dbReference>
<accession>A0A4S2F2P0</accession>
<evidence type="ECO:0000256" key="2">
    <source>
        <dbReference type="ARBA" id="ARBA00022741"/>
    </source>
</evidence>
<dbReference type="OrthoDB" id="3177347at2"/>
<dbReference type="PROSITE" id="PS50893">
    <property type="entry name" value="ABC_TRANSPORTER_2"/>
    <property type="match status" value="1"/>
</dbReference>
<evidence type="ECO:0000313" key="6">
    <source>
        <dbReference type="Proteomes" id="UP000310263"/>
    </source>
</evidence>
<evidence type="ECO:0000259" key="4">
    <source>
        <dbReference type="PROSITE" id="PS50893"/>
    </source>
</evidence>
<dbReference type="SUPFAM" id="SSF52540">
    <property type="entry name" value="P-loop containing nucleoside triphosphate hydrolases"/>
    <property type="match status" value="1"/>
</dbReference>
<comment type="caution">
    <text evidence="5">The sequence shown here is derived from an EMBL/GenBank/DDBJ whole genome shotgun (WGS) entry which is preliminary data.</text>
</comment>
<organism evidence="5 6">
    <name type="scientific">Muricaecibacterium torontonense</name>
    <dbReference type="NCBI Taxonomy" id="3032871"/>
    <lineage>
        <taxon>Bacteria</taxon>
        <taxon>Bacillati</taxon>
        <taxon>Actinomycetota</taxon>
        <taxon>Coriobacteriia</taxon>
        <taxon>Coriobacteriales</taxon>
        <taxon>Atopobiaceae</taxon>
        <taxon>Muricaecibacterium</taxon>
    </lineage>
</organism>
<dbReference type="InterPro" id="IPR027417">
    <property type="entry name" value="P-loop_NTPase"/>
</dbReference>
<name>A0A4S2F2P0_9ACTN</name>
<gene>
    <name evidence="5" type="ORF">E5334_01575</name>
</gene>
<dbReference type="EMBL" id="SRYE01000001">
    <property type="protein sequence ID" value="TGY63219.1"/>
    <property type="molecule type" value="Genomic_DNA"/>
</dbReference>
<keyword evidence="6" id="KW-1185">Reference proteome</keyword>
<dbReference type="Pfam" id="PF00005">
    <property type="entry name" value="ABC_tran"/>
    <property type="match status" value="1"/>
</dbReference>
<dbReference type="InterPro" id="IPR003439">
    <property type="entry name" value="ABC_transporter-like_ATP-bd"/>
</dbReference>
<evidence type="ECO:0000256" key="3">
    <source>
        <dbReference type="ARBA" id="ARBA00022840"/>
    </source>
</evidence>
<dbReference type="Proteomes" id="UP000310263">
    <property type="component" value="Unassembled WGS sequence"/>
</dbReference>
<keyword evidence="1" id="KW-0813">Transport</keyword>
<reference evidence="5 6" key="1">
    <citation type="submission" date="2019-04" db="EMBL/GenBank/DDBJ databases">
        <title>Microbes associate with the intestines of laboratory mice.</title>
        <authorList>
            <person name="Navarre W."/>
            <person name="Wong E."/>
            <person name="Huang K."/>
            <person name="Tropini C."/>
            <person name="Ng K."/>
            <person name="Yu B."/>
        </authorList>
    </citation>
    <scope>NUCLEOTIDE SEQUENCE [LARGE SCALE GENOMIC DNA]</scope>
    <source>
        <strain evidence="5 6">NM07_P-09</strain>
    </source>
</reference>